<sequence>MPHRTATLVAATTLGLACVTTGGALAAHANVTTPADATTSSTMTQSAKKPKATTVIRLAPFQADGSLKKGWRTHLVRSADPIDCSYDTGSVSAVNGGTHSCGSTADAAGDCWSSPKYRHQILCLESAWSKTLTRRKAVNVPATTKKPKLPQPLALQLSDGTRWSLRTGGAWGGRADGLVGYYGCESKACSEKETGKFLAVVAKPDSHAVNRSKAAWTVRVGELGSVEKSYPAPKKYTVTKAWFIKNTVKR</sequence>
<dbReference type="RefSeq" id="WP_307248455.1">
    <property type="nucleotide sequence ID" value="NZ_JAUSQZ010000001.1"/>
</dbReference>
<comment type="caution">
    <text evidence="2">The sequence shown here is derived from an EMBL/GenBank/DDBJ whole genome shotgun (WGS) entry which is preliminary data.</text>
</comment>
<accession>A0ABT9PAX2</accession>
<evidence type="ECO:0000256" key="1">
    <source>
        <dbReference type="SAM" id="SignalP"/>
    </source>
</evidence>
<feature type="signal peptide" evidence="1">
    <location>
        <begin position="1"/>
        <end position="26"/>
    </location>
</feature>
<gene>
    <name evidence="2" type="ORF">J2S57_005598</name>
</gene>
<proteinExistence type="predicted"/>
<keyword evidence="3" id="KW-1185">Reference proteome</keyword>
<dbReference type="Proteomes" id="UP001235712">
    <property type="component" value="Unassembled WGS sequence"/>
</dbReference>
<evidence type="ECO:0008006" key="4">
    <source>
        <dbReference type="Google" id="ProtNLM"/>
    </source>
</evidence>
<keyword evidence="1" id="KW-0732">Signal</keyword>
<reference evidence="2 3" key="1">
    <citation type="submission" date="2023-07" db="EMBL/GenBank/DDBJ databases">
        <title>Sequencing the genomes of 1000 actinobacteria strains.</title>
        <authorList>
            <person name="Klenk H.-P."/>
        </authorList>
    </citation>
    <scope>NUCLEOTIDE SEQUENCE [LARGE SCALE GENOMIC DNA]</scope>
    <source>
        <strain evidence="2 3">DSM 44388</strain>
    </source>
</reference>
<protein>
    <recommendedName>
        <fullName evidence="4">Secreted protein</fullName>
    </recommendedName>
</protein>
<organism evidence="2 3">
    <name type="scientific">Kineosporia succinea</name>
    <dbReference type="NCBI Taxonomy" id="84632"/>
    <lineage>
        <taxon>Bacteria</taxon>
        <taxon>Bacillati</taxon>
        <taxon>Actinomycetota</taxon>
        <taxon>Actinomycetes</taxon>
        <taxon>Kineosporiales</taxon>
        <taxon>Kineosporiaceae</taxon>
        <taxon>Kineosporia</taxon>
    </lineage>
</organism>
<feature type="chain" id="PRO_5046864046" description="Secreted protein" evidence="1">
    <location>
        <begin position="27"/>
        <end position="250"/>
    </location>
</feature>
<name>A0ABT9PAX2_9ACTN</name>
<evidence type="ECO:0000313" key="2">
    <source>
        <dbReference type="EMBL" id="MDP9829849.1"/>
    </source>
</evidence>
<evidence type="ECO:0000313" key="3">
    <source>
        <dbReference type="Proteomes" id="UP001235712"/>
    </source>
</evidence>
<dbReference type="EMBL" id="JAUSQZ010000001">
    <property type="protein sequence ID" value="MDP9829849.1"/>
    <property type="molecule type" value="Genomic_DNA"/>
</dbReference>
<dbReference type="PROSITE" id="PS51257">
    <property type="entry name" value="PROKAR_LIPOPROTEIN"/>
    <property type="match status" value="1"/>
</dbReference>